<organism evidence="1 2">
    <name type="scientific">Melghirimyces profundicolus</name>
    <dbReference type="NCBI Taxonomy" id="1242148"/>
    <lineage>
        <taxon>Bacteria</taxon>
        <taxon>Bacillati</taxon>
        <taxon>Bacillota</taxon>
        <taxon>Bacilli</taxon>
        <taxon>Bacillales</taxon>
        <taxon>Thermoactinomycetaceae</taxon>
        <taxon>Melghirimyces</taxon>
    </lineage>
</organism>
<dbReference type="AlphaFoldDB" id="A0A2T6C7Q4"/>
<dbReference type="Proteomes" id="UP000244240">
    <property type="component" value="Unassembled WGS sequence"/>
</dbReference>
<dbReference type="InterPro" id="IPR024992">
    <property type="entry name" value="DUF3891"/>
</dbReference>
<comment type="caution">
    <text evidence="1">The sequence shown here is derived from an EMBL/GenBank/DDBJ whole genome shotgun (WGS) entry which is preliminary data.</text>
</comment>
<dbReference type="Pfam" id="PF13030">
    <property type="entry name" value="DUF3891"/>
    <property type="match status" value="1"/>
</dbReference>
<dbReference type="EMBL" id="QBKR01000003">
    <property type="protein sequence ID" value="PTX64348.1"/>
    <property type="molecule type" value="Genomic_DNA"/>
</dbReference>
<dbReference type="RefSeq" id="WP_170109469.1">
    <property type="nucleotide sequence ID" value="NZ_QBKR01000003.1"/>
</dbReference>
<name>A0A2T6C7Q4_9BACL</name>
<gene>
    <name evidence="1" type="ORF">C8P63_103133</name>
</gene>
<evidence type="ECO:0000313" key="2">
    <source>
        <dbReference type="Proteomes" id="UP000244240"/>
    </source>
</evidence>
<protein>
    <submittedName>
        <fullName evidence="1">Uncharacterized protein DUF3891</fullName>
    </submittedName>
</protein>
<keyword evidence="2" id="KW-1185">Reference proteome</keyword>
<evidence type="ECO:0000313" key="1">
    <source>
        <dbReference type="EMBL" id="PTX64348.1"/>
    </source>
</evidence>
<reference evidence="1 2" key="1">
    <citation type="submission" date="2018-04" db="EMBL/GenBank/DDBJ databases">
        <title>Genomic Encyclopedia of Archaeal and Bacterial Type Strains, Phase II (KMG-II): from individual species to whole genera.</title>
        <authorList>
            <person name="Goeker M."/>
        </authorList>
    </citation>
    <scope>NUCLEOTIDE SEQUENCE [LARGE SCALE GENOMIC DNA]</scope>
    <source>
        <strain evidence="1 2">DSM 45787</strain>
    </source>
</reference>
<sequence>MIVREEKDRYILIRQHDHGRVSGDIADHWKETPDASTRTAVRYHDVGWEELDRSVRWNPKTGKPYSFVDHPMEDKIRAYHSGVNRVEEMDGWAACLCSMHYVSFFSKPREEAAVRFVERETERQRRWTGGTGEADRRKLEERLRFLKLCDDLSLFLCLNSPGKNEHPWYRAGFRSGSERFLPRWEETDLLRLEPLPFFVTFEVVLPYQEISFSGKPLKEGVHRIRVAGED</sequence>
<proteinExistence type="predicted"/>
<accession>A0A2T6C7Q4</accession>